<dbReference type="InterPro" id="IPR002123">
    <property type="entry name" value="Plipid/glycerol_acylTrfase"/>
</dbReference>
<evidence type="ECO:0000313" key="7">
    <source>
        <dbReference type="EMBL" id="KKM65826.1"/>
    </source>
</evidence>
<comment type="caution">
    <text evidence="7">The sequence shown here is derived from an EMBL/GenBank/DDBJ whole genome shotgun (WGS) entry which is preliminary data.</text>
</comment>
<evidence type="ECO:0000256" key="3">
    <source>
        <dbReference type="ARBA" id="ARBA00022679"/>
    </source>
</evidence>
<sequence>MTKLNQPVSNLSVAAISTVSPLSHILKVAAPLLDSLLGINKLRNIYLSNNLSGLDKQEFSEKLLNVLGINVLGAQGVINKIPKQGPCIVVCNHPYGMVEGVIIAKLLTHYRSDTKVMANVGLKIFKEIKDYFIFANPLKPKAAINTSAIKQCFSHVKNDGLLVVFPAGRVSFFQSEKQRVTDGEWNRLAAQLALKTKAPLLPVFISGQNSSMFYRLGRIYYRFRLLMLIRELLKIQKRSINLGASNLLTPKLLNKFEKTDDINDIARLLCYLNDERFVTPWQDDAQSMQLKAIMQDVDKTKMTSELASLPNEQHLLDFKSYSVYYGYQDQIPNCVTEITRLREITFRTLNEGSGEPCDTDKFDATYMHLFIFDHKNEEIIGAYRIGQTDLLQKNSDVSALYLSQMFNFKPSFINQQQPCLEMGRSFIVQKHQGSYHGLLLLFKGIGAFMAQNPRYRTLYGTVSLSKLYDPRSVAIIDHAMVNNKKGVNANTPFNNKIHPEFKDFISDHTLNIDHVSTLVMGIEEDKKDIPILLKQYHKLGAQFHCMGIDRNFNHTPGLLLSVHLPSAPEKLLKLYLGDKKDGYINHL</sequence>
<feature type="domain" description="Phospholipid/glycerol acyltransferase" evidence="6">
    <location>
        <begin position="87"/>
        <end position="208"/>
    </location>
</feature>
<dbReference type="SMART" id="SM00563">
    <property type="entry name" value="PlsC"/>
    <property type="match status" value="1"/>
</dbReference>
<name>A0A0F9JTN2_9ZZZZ</name>
<dbReference type="AlphaFoldDB" id="A0A0F9JTN2"/>
<evidence type="ECO:0000256" key="1">
    <source>
        <dbReference type="ARBA" id="ARBA00005189"/>
    </source>
</evidence>
<dbReference type="InterPro" id="IPR045746">
    <property type="entry name" value="ACT14924-like_Acyltransf_dom"/>
</dbReference>
<proteinExistence type="predicted"/>
<dbReference type="InterPro" id="IPR052351">
    <property type="entry name" value="Ornithine_N-alpha-AT"/>
</dbReference>
<comment type="pathway">
    <text evidence="1">Lipid metabolism.</text>
</comment>
<evidence type="ECO:0000256" key="5">
    <source>
        <dbReference type="ARBA" id="ARBA00023315"/>
    </source>
</evidence>
<dbReference type="EMBL" id="LAZR01010653">
    <property type="protein sequence ID" value="KKM65826.1"/>
    <property type="molecule type" value="Genomic_DNA"/>
</dbReference>
<dbReference type="SUPFAM" id="SSF55729">
    <property type="entry name" value="Acyl-CoA N-acyltransferases (Nat)"/>
    <property type="match status" value="1"/>
</dbReference>
<dbReference type="Pfam" id="PF19576">
    <property type="entry name" value="Acyltransf_2"/>
    <property type="match status" value="1"/>
</dbReference>
<gene>
    <name evidence="7" type="ORF">LCGC14_1487380</name>
</gene>
<keyword evidence="5" id="KW-0012">Acyltransferase</keyword>
<dbReference type="GO" id="GO:0006629">
    <property type="term" value="P:lipid metabolic process"/>
    <property type="evidence" value="ECO:0007669"/>
    <property type="project" value="UniProtKB-KW"/>
</dbReference>
<organism evidence="7">
    <name type="scientific">marine sediment metagenome</name>
    <dbReference type="NCBI Taxonomy" id="412755"/>
    <lineage>
        <taxon>unclassified sequences</taxon>
        <taxon>metagenomes</taxon>
        <taxon>ecological metagenomes</taxon>
    </lineage>
</organism>
<dbReference type="InterPro" id="IPR016181">
    <property type="entry name" value="Acyl_CoA_acyltransferase"/>
</dbReference>
<evidence type="ECO:0000256" key="2">
    <source>
        <dbReference type="ARBA" id="ARBA00022516"/>
    </source>
</evidence>
<dbReference type="PANTHER" id="PTHR37323:SF1">
    <property type="entry name" value="L-ORNITHINE N(ALPHA)-ACYLTRANSFERASE"/>
    <property type="match status" value="1"/>
</dbReference>
<protein>
    <recommendedName>
        <fullName evidence="6">Phospholipid/glycerol acyltransferase domain-containing protein</fullName>
    </recommendedName>
</protein>
<keyword evidence="3" id="KW-0808">Transferase</keyword>
<dbReference type="CDD" id="cd07986">
    <property type="entry name" value="LPLAT_ACT14924-like"/>
    <property type="match status" value="1"/>
</dbReference>
<dbReference type="GO" id="GO:0016746">
    <property type="term" value="F:acyltransferase activity"/>
    <property type="evidence" value="ECO:0007669"/>
    <property type="project" value="UniProtKB-KW"/>
</dbReference>
<dbReference type="Pfam" id="PF13444">
    <property type="entry name" value="Acetyltransf_5"/>
    <property type="match status" value="1"/>
</dbReference>
<accession>A0A0F9JTN2</accession>
<evidence type="ECO:0000259" key="6">
    <source>
        <dbReference type="SMART" id="SM00563"/>
    </source>
</evidence>
<reference evidence="7" key="1">
    <citation type="journal article" date="2015" name="Nature">
        <title>Complex archaea that bridge the gap between prokaryotes and eukaryotes.</title>
        <authorList>
            <person name="Spang A."/>
            <person name="Saw J.H."/>
            <person name="Jorgensen S.L."/>
            <person name="Zaremba-Niedzwiedzka K."/>
            <person name="Martijn J."/>
            <person name="Lind A.E."/>
            <person name="van Eijk R."/>
            <person name="Schleper C."/>
            <person name="Guy L."/>
            <person name="Ettema T.J."/>
        </authorList>
    </citation>
    <scope>NUCLEOTIDE SEQUENCE</scope>
</reference>
<keyword evidence="4" id="KW-0443">Lipid metabolism</keyword>
<dbReference type="PANTHER" id="PTHR37323">
    <property type="entry name" value="GCN5-RELATED N-ACETYLTRANSFERASE"/>
    <property type="match status" value="1"/>
</dbReference>
<keyword evidence="2" id="KW-0444">Lipid biosynthesis</keyword>
<evidence type="ECO:0000256" key="4">
    <source>
        <dbReference type="ARBA" id="ARBA00023098"/>
    </source>
</evidence>
<dbReference type="SUPFAM" id="SSF69593">
    <property type="entry name" value="Glycerol-3-phosphate (1)-acyltransferase"/>
    <property type="match status" value="1"/>
</dbReference>